<gene>
    <name evidence="1" type="ORF">KKC1_27910</name>
</gene>
<evidence type="ECO:0000313" key="1">
    <source>
        <dbReference type="EMBL" id="GAW93663.1"/>
    </source>
</evidence>
<dbReference type="InterPro" id="IPR023430">
    <property type="entry name" value="Pept_HybD-like_dom_sf"/>
</dbReference>
<dbReference type="Pfam" id="PF06866">
    <property type="entry name" value="DUF1256"/>
    <property type="match status" value="1"/>
</dbReference>
<protein>
    <recommendedName>
        <fullName evidence="3">Sporulation protein YyaC</fullName>
    </recommendedName>
</protein>
<name>A0A1Z5HVU0_9FIRM</name>
<organism evidence="1 2">
    <name type="scientific">Calderihabitans maritimus</name>
    <dbReference type="NCBI Taxonomy" id="1246530"/>
    <lineage>
        <taxon>Bacteria</taxon>
        <taxon>Bacillati</taxon>
        <taxon>Bacillota</taxon>
        <taxon>Clostridia</taxon>
        <taxon>Neomoorellales</taxon>
        <taxon>Calderihabitantaceae</taxon>
        <taxon>Calderihabitans</taxon>
    </lineage>
</organism>
<proteinExistence type="predicted"/>
<reference evidence="2" key="1">
    <citation type="journal article" date="2017" name="Appl. Environ. Microbiol.">
        <title>Genomic analysis of Calderihabitans maritimus KKC1, a thermophilic hydrogenogenic carboxydotrophic bacterium isolated from marine sediment.</title>
        <authorList>
            <person name="Omae K."/>
            <person name="Yoneda Y."/>
            <person name="Fukuyama Y."/>
            <person name="Yoshida T."/>
            <person name="Sako Y."/>
        </authorList>
    </citation>
    <scope>NUCLEOTIDE SEQUENCE [LARGE SCALE GENOMIC DNA]</scope>
    <source>
        <strain evidence="2">KKC1</strain>
    </source>
</reference>
<dbReference type="RefSeq" id="WP_088554752.1">
    <property type="nucleotide sequence ID" value="NZ_BDGJ01000168.1"/>
</dbReference>
<comment type="caution">
    <text evidence="1">The sequence shown here is derived from an EMBL/GenBank/DDBJ whole genome shotgun (WGS) entry which is preliminary data.</text>
</comment>
<keyword evidence="2" id="KW-1185">Reference proteome</keyword>
<dbReference type="Proteomes" id="UP000197032">
    <property type="component" value="Unassembled WGS sequence"/>
</dbReference>
<dbReference type="OrthoDB" id="9815953at2"/>
<evidence type="ECO:0008006" key="3">
    <source>
        <dbReference type="Google" id="ProtNLM"/>
    </source>
</evidence>
<sequence length="213" mass="23395">MSSFSSFIFRRHSAPELRLPPKIKYHYEDPHVVYNLSQTLKKHLAVLDPKQNRPLIVLGIGTDRSTGDSLGPLVGTKLQEMTKDLTIYGSLDEPVHASNLEQKLKEIGANYDNPLIIAVDACLGLSENIGFITLAPGSLKPGAGVHKNLPPVGHVHFTGTVNVGGYMEYFVLQNTRLNLVMKMANKIALSIYHGCLQLQPVKTRAGISSEKIQ</sequence>
<dbReference type="InterPro" id="IPR009665">
    <property type="entry name" value="YyaC"/>
</dbReference>
<dbReference type="SUPFAM" id="SSF53163">
    <property type="entry name" value="HybD-like"/>
    <property type="match status" value="1"/>
</dbReference>
<accession>A0A1Z5HVU0</accession>
<dbReference type="EMBL" id="BDGJ01000168">
    <property type="protein sequence ID" value="GAW93663.1"/>
    <property type="molecule type" value="Genomic_DNA"/>
</dbReference>
<dbReference type="AlphaFoldDB" id="A0A1Z5HVU0"/>
<dbReference type="NCBIfam" id="TIGR02841">
    <property type="entry name" value="spore_YyaC"/>
    <property type="match status" value="1"/>
</dbReference>
<evidence type="ECO:0000313" key="2">
    <source>
        <dbReference type="Proteomes" id="UP000197032"/>
    </source>
</evidence>